<comment type="function">
    <text evidence="13">Intramembrane glycolipid transporter that operates in the biosynthetic pathway of dolichol-linked oligosaccharides, the glycan precursors employed in protein asparagine (N)-glycosylation. The sequential addition of sugars to dolichol pyrophosphate produces dolichol-linked oligosaccharides containing fourteen sugars, including two GlcNAcs, nine mannoses and three glucoses. Once assembled, the oligosaccharide is transferred from the lipid to nascent proteins by oligosaccharyltransferases. The assembly of dolichol-linked oligosaccharides begins on the cytosolic side of the endoplasmic reticulum membrane and finishes in its lumen. RFT1 could mediate the translocation of the cytosolically oriented intermediate DolPP-GlcNAc2Man5, produced by ALG11, into the ER lumen where dolichol-linked oligosaccharides assembly continues. However, the intramembrane lipid transporter activity could not be confirmed in vitro.</text>
</comment>
<dbReference type="OrthoDB" id="9979195at2759"/>
<comment type="similarity">
    <text evidence="5">Belongs to the RFT1 family.</text>
</comment>
<evidence type="ECO:0000256" key="6">
    <source>
        <dbReference type="ARBA" id="ARBA00011486"/>
    </source>
</evidence>
<keyword evidence="9" id="KW-0256">Endoplasmic reticulum</keyword>
<name>A0A3N4JIN0_9PEZI</name>
<evidence type="ECO:0000256" key="10">
    <source>
        <dbReference type="ARBA" id="ARBA00022989"/>
    </source>
</evidence>
<feature type="transmembrane region" description="Helical" evidence="15">
    <location>
        <begin position="474"/>
        <end position="493"/>
    </location>
</feature>
<evidence type="ECO:0000256" key="3">
    <source>
        <dbReference type="ARBA" id="ARBA00004922"/>
    </source>
</evidence>
<comment type="subcellular location">
    <subcellularLocation>
        <location evidence="2">Endoplasmic reticulum membrane</location>
        <topology evidence="2">Multi-pass membrane protein</topology>
    </subcellularLocation>
</comment>
<feature type="transmembrane region" description="Helical" evidence="15">
    <location>
        <begin position="229"/>
        <end position="249"/>
    </location>
</feature>
<comment type="function">
    <text evidence="1">Ornithine decarboxylase (ODC) antizyme protein that negatively regulates ODC activity and intracellular polyamine biosynthesis in response to increased intracellular polyamine levels. Binds to ODC monomers, inhibiting the assembly of the functional ODC homodimer, and targets the monomers for ubiquitin-independent proteolytic destruction by the 26S proteasome.</text>
</comment>
<feature type="transmembrane region" description="Helical" evidence="15">
    <location>
        <begin position="513"/>
        <end position="530"/>
    </location>
</feature>
<feature type="transmembrane region" description="Helical" evidence="15">
    <location>
        <begin position="447"/>
        <end position="467"/>
    </location>
</feature>
<dbReference type="SUPFAM" id="SSF55729">
    <property type="entry name" value="Acyl-CoA N-acyltransferases (Nat)"/>
    <property type="match status" value="1"/>
</dbReference>
<keyword evidence="10 15" id="KW-1133">Transmembrane helix</keyword>
<evidence type="ECO:0000256" key="14">
    <source>
        <dbReference type="SAM" id="MobiDB-lite"/>
    </source>
</evidence>
<dbReference type="InterPro" id="IPR016181">
    <property type="entry name" value="Acyl_CoA_acyltransferase"/>
</dbReference>
<feature type="region of interest" description="Disordered" evidence="14">
    <location>
        <begin position="1"/>
        <end position="21"/>
    </location>
</feature>
<evidence type="ECO:0000256" key="8">
    <source>
        <dbReference type="ARBA" id="ARBA00022758"/>
    </source>
</evidence>
<evidence type="ECO:0000256" key="2">
    <source>
        <dbReference type="ARBA" id="ARBA00004477"/>
    </source>
</evidence>
<evidence type="ECO:0000256" key="5">
    <source>
        <dbReference type="ARBA" id="ARBA00010288"/>
    </source>
</evidence>
<feature type="compositionally biased region" description="Low complexity" evidence="14">
    <location>
        <begin position="88"/>
        <end position="100"/>
    </location>
</feature>
<gene>
    <name evidence="16" type="ORF">L873DRAFT_1703817</name>
</gene>
<evidence type="ECO:0000313" key="17">
    <source>
        <dbReference type="Proteomes" id="UP000276215"/>
    </source>
</evidence>
<dbReference type="Gene3D" id="3.40.630.60">
    <property type="match status" value="1"/>
</dbReference>
<dbReference type="InterPro" id="IPR007594">
    <property type="entry name" value="RFT1"/>
</dbReference>
<feature type="transmembrane region" description="Helical" evidence="15">
    <location>
        <begin position="375"/>
        <end position="399"/>
    </location>
</feature>
<feature type="transmembrane region" description="Helical" evidence="15">
    <location>
        <begin position="123"/>
        <end position="143"/>
    </location>
</feature>
<feature type="transmembrane region" description="Helical" evidence="15">
    <location>
        <begin position="197"/>
        <end position="217"/>
    </location>
</feature>
<dbReference type="GO" id="GO:0008073">
    <property type="term" value="F:ornithine decarboxylase inhibitor activity"/>
    <property type="evidence" value="ECO:0007669"/>
    <property type="project" value="InterPro"/>
</dbReference>
<accession>A0A3N4JIN0</accession>
<dbReference type="AlphaFoldDB" id="A0A3N4JIN0"/>
<evidence type="ECO:0000256" key="9">
    <source>
        <dbReference type="ARBA" id="ARBA00022824"/>
    </source>
</evidence>
<evidence type="ECO:0000256" key="7">
    <source>
        <dbReference type="ARBA" id="ARBA00022692"/>
    </source>
</evidence>
<keyword evidence="17" id="KW-1185">Reference proteome</keyword>
<comment type="subunit">
    <text evidence="6">Interacts with ODC and thereby sterically blocks ODC homodimerization.</text>
</comment>
<dbReference type="InterPro" id="IPR038581">
    <property type="entry name" value="ODC_AZ_sf"/>
</dbReference>
<dbReference type="PANTHER" id="PTHR13117:SF5">
    <property type="entry name" value="PROTEIN RFT1 HOMOLOG"/>
    <property type="match status" value="1"/>
</dbReference>
<evidence type="ECO:0000256" key="11">
    <source>
        <dbReference type="ARBA" id="ARBA00023136"/>
    </source>
</evidence>
<comment type="similarity">
    <text evidence="4">Belongs to the ODC antizyme family.</text>
</comment>
<dbReference type="PANTHER" id="PTHR13117">
    <property type="entry name" value="ENDOPLASMIC RETICULUM MULTISPAN TRANSMEMBRANE PROTEIN-RELATED"/>
    <property type="match status" value="1"/>
</dbReference>
<feature type="region of interest" description="Disordered" evidence="14">
    <location>
        <begin position="85"/>
        <end position="109"/>
    </location>
</feature>
<dbReference type="Proteomes" id="UP000276215">
    <property type="component" value="Unassembled WGS sequence"/>
</dbReference>
<keyword evidence="7 15" id="KW-0812">Transmembrane</keyword>
<feature type="region of interest" description="Disordered" evidence="14">
    <location>
        <begin position="578"/>
        <end position="615"/>
    </location>
</feature>
<dbReference type="GO" id="GO:0006488">
    <property type="term" value="P:dolichol-linked oligosaccharide biosynthetic process"/>
    <property type="evidence" value="ECO:0007669"/>
    <property type="project" value="InterPro"/>
</dbReference>
<evidence type="ECO:0000256" key="4">
    <source>
        <dbReference type="ARBA" id="ARBA00008796"/>
    </source>
</evidence>
<evidence type="ECO:0000256" key="12">
    <source>
        <dbReference type="ARBA" id="ARBA00044793"/>
    </source>
</evidence>
<dbReference type="GO" id="GO:0075523">
    <property type="term" value="P:viral translational frameshifting"/>
    <property type="evidence" value="ECO:0007669"/>
    <property type="project" value="UniProtKB-KW"/>
</dbReference>
<evidence type="ECO:0000256" key="1">
    <source>
        <dbReference type="ARBA" id="ARBA00002307"/>
    </source>
</evidence>
<keyword evidence="11 15" id="KW-0472">Membrane</keyword>
<feature type="transmembrane region" description="Helical" evidence="15">
    <location>
        <begin position="57"/>
        <end position="76"/>
    </location>
</feature>
<keyword evidence="8" id="KW-0688">Ribosomal frameshifting</keyword>
<dbReference type="STRING" id="1336337.A0A3N4JIN0"/>
<feature type="transmembrane region" description="Helical" evidence="15">
    <location>
        <begin position="537"/>
        <end position="558"/>
    </location>
</feature>
<sequence>MSSKRPKQPPPQDERENRQSLLSASAEGAKFLILLQVTSRLLTFLVNQLLLQYLSPSLLGISVQLELFMISILYFSRESLRTALQRQPSSPSSTTTISANPPKPSSQLIEGTPAAHHQTVINLSLLTLPLGLLFAATLSLFYARSFASSETASQPFFYESVGLYALATLIELAAEPYFALAQLGLRYKVRAAAESAAAFVRCILTCGVTVAVAKGGFGEELKVRGLGPLGFAVGQVGYAVVLLGVYGWCFGGEGGREGGGVGLRGVESSKSNYHLTYFHKPLTSLATSMWLQSALKHLLTQGDSLLITYFTTNHAQGVYAFSSNYGSLIARMLFQPIEESSRNLFAKLLSASSSTPPSKENITSAKTTLQTLLKLYLLLSTFFISLAAPFAPFLLTLIASRQWTAAKDAGETLSAFCYYIPLLAINGVTEAFVQSVASERELAGQSAWMFAFSIGFAGVGWVFLRVLELGARGLVAANGVNMVVRILWSVAFVKGYFGRVEGKEGDRGGWKGVFPGWVFLSTAIGVGVLARGVVEIITILITIIIPVNTWALLVQFSLAVTPPPNLVQPAFKDSITLRPARTGHSGAPEASSGYPTSPSSSNGGRRNGAAASHGKGASRIIAKECERLLCRDMTRIFLGGGNDPKSVPVPMISVNSGKNNNHYSSGVDAKEKEMQFIEVWDYVGGASFRGFVAEKGMEKSLFLFFEHVEGTQLKHGLIALIELASECFGCDRLVICLDRKTDRIHSLIRDLGWVGFELITLSHWLQSDSIASPRAMAPIVFPPTPPSNYSPTNTRSGSFSSVSSTSSSIVDEEVTSDRWIFVGMEL</sequence>
<feature type="transmembrane region" description="Helical" evidence="15">
    <location>
        <begin position="163"/>
        <end position="185"/>
    </location>
</feature>
<proteinExistence type="inferred from homology"/>
<dbReference type="Pfam" id="PF02100">
    <property type="entry name" value="ODC_AZ"/>
    <property type="match status" value="1"/>
</dbReference>
<dbReference type="GO" id="GO:0005789">
    <property type="term" value="C:endoplasmic reticulum membrane"/>
    <property type="evidence" value="ECO:0007669"/>
    <property type="project" value="UniProtKB-SubCell"/>
</dbReference>
<protein>
    <recommendedName>
        <fullName evidence="12">Man(5)GlcNAc(2)-PP-dolichol translocation protein RFT1</fullName>
    </recommendedName>
</protein>
<evidence type="ECO:0000313" key="16">
    <source>
        <dbReference type="EMBL" id="RPA93724.1"/>
    </source>
</evidence>
<evidence type="ECO:0000256" key="15">
    <source>
        <dbReference type="SAM" id="Phobius"/>
    </source>
</evidence>
<dbReference type="Pfam" id="PF04506">
    <property type="entry name" value="Rft-1"/>
    <property type="match status" value="1"/>
</dbReference>
<evidence type="ECO:0000256" key="13">
    <source>
        <dbReference type="ARBA" id="ARBA00045912"/>
    </source>
</evidence>
<reference evidence="16 17" key="1">
    <citation type="journal article" date="2018" name="Nat. Ecol. Evol.">
        <title>Pezizomycetes genomes reveal the molecular basis of ectomycorrhizal truffle lifestyle.</title>
        <authorList>
            <person name="Murat C."/>
            <person name="Payen T."/>
            <person name="Noel B."/>
            <person name="Kuo A."/>
            <person name="Morin E."/>
            <person name="Chen J."/>
            <person name="Kohler A."/>
            <person name="Krizsan K."/>
            <person name="Balestrini R."/>
            <person name="Da Silva C."/>
            <person name="Montanini B."/>
            <person name="Hainaut M."/>
            <person name="Levati E."/>
            <person name="Barry K.W."/>
            <person name="Belfiori B."/>
            <person name="Cichocki N."/>
            <person name="Clum A."/>
            <person name="Dockter R.B."/>
            <person name="Fauchery L."/>
            <person name="Guy J."/>
            <person name="Iotti M."/>
            <person name="Le Tacon F."/>
            <person name="Lindquist E.A."/>
            <person name="Lipzen A."/>
            <person name="Malagnac F."/>
            <person name="Mello A."/>
            <person name="Molinier V."/>
            <person name="Miyauchi S."/>
            <person name="Poulain J."/>
            <person name="Riccioni C."/>
            <person name="Rubini A."/>
            <person name="Sitrit Y."/>
            <person name="Splivallo R."/>
            <person name="Traeger S."/>
            <person name="Wang M."/>
            <person name="Zifcakova L."/>
            <person name="Wipf D."/>
            <person name="Zambonelli A."/>
            <person name="Paolocci F."/>
            <person name="Nowrousian M."/>
            <person name="Ottonello S."/>
            <person name="Baldrian P."/>
            <person name="Spatafora J.W."/>
            <person name="Henrissat B."/>
            <person name="Nagy L.G."/>
            <person name="Aury J.M."/>
            <person name="Wincker P."/>
            <person name="Grigoriev I.V."/>
            <person name="Bonfante P."/>
            <person name="Martin F.M."/>
        </authorList>
    </citation>
    <scope>NUCLEOTIDE SEQUENCE [LARGE SCALE GENOMIC DNA]</scope>
    <source>
        <strain evidence="16 17">120613-1</strain>
    </source>
</reference>
<organism evidence="16 17">
    <name type="scientific">Choiromyces venosus 120613-1</name>
    <dbReference type="NCBI Taxonomy" id="1336337"/>
    <lineage>
        <taxon>Eukaryota</taxon>
        <taxon>Fungi</taxon>
        <taxon>Dikarya</taxon>
        <taxon>Ascomycota</taxon>
        <taxon>Pezizomycotina</taxon>
        <taxon>Pezizomycetes</taxon>
        <taxon>Pezizales</taxon>
        <taxon>Tuberaceae</taxon>
        <taxon>Choiromyces</taxon>
    </lineage>
</organism>
<dbReference type="GO" id="GO:0034203">
    <property type="term" value="P:glycolipid translocation"/>
    <property type="evidence" value="ECO:0007669"/>
    <property type="project" value="TreeGrafter"/>
</dbReference>
<comment type="pathway">
    <text evidence="3">Protein modification; protein glycosylation.</text>
</comment>
<feature type="compositionally biased region" description="Low complexity" evidence="14">
    <location>
        <begin position="591"/>
        <end position="612"/>
    </location>
</feature>
<dbReference type="InterPro" id="IPR002993">
    <property type="entry name" value="ODC_AZ"/>
</dbReference>
<dbReference type="EMBL" id="ML120447">
    <property type="protein sequence ID" value="RPA93724.1"/>
    <property type="molecule type" value="Genomic_DNA"/>
</dbReference>